<accession>A0A0F9MAK8</accession>
<dbReference type="InterPro" id="IPR011054">
    <property type="entry name" value="Rudment_hybrid_motif"/>
</dbReference>
<name>A0A0F9MAK8_9ZZZZ</name>
<dbReference type="GO" id="GO:0046872">
    <property type="term" value="F:metal ion binding"/>
    <property type="evidence" value="ECO:0007669"/>
    <property type="project" value="InterPro"/>
</dbReference>
<evidence type="ECO:0000256" key="3">
    <source>
        <dbReference type="ARBA" id="ARBA00022840"/>
    </source>
</evidence>
<dbReference type="SUPFAM" id="SSF56059">
    <property type="entry name" value="Glutathione synthetase ATP-binding domain-like"/>
    <property type="match status" value="1"/>
</dbReference>
<evidence type="ECO:0000256" key="1">
    <source>
        <dbReference type="ARBA" id="ARBA00022598"/>
    </source>
</evidence>
<dbReference type="GO" id="GO:0016874">
    <property type="term" value="F:ligase activity"/>
    <property type="evidence" value="ECO:0007669"/>
    <property type="project" value="UniProtKB-KW"/>
</dbReference>
<evidence type="ECO:0000313" key="7">
    <source>
        <dbReference type="EMBL" id="KKM96366.1"/>
    </source>
</evidence>
<dbReference type="InterPro" id="IPR050856">
    <property type="entry name" value="Biotin_carboxylase_complex"/>
</dbReference>
<evidence type="ECO:0000256" key="2">
    <source>
        <dbReference type="ARBA" id="ARBA00022741"/>
    </source>
</evidence>
<dbReference type="EMBL" id="LAZR01005891">
    <property type="protein sequence ID" value="KKM96366.1"/>
    <property type="molecule type" value="Genomic_DNA"/>
</dbReference>
<dbReference type="Gene3D" id="3.30.470.20">
    <property type="entry name" value="ATP-grasp fold, B domain"/>
    <property type="match status" value="1"/>
</dbReference>
<feature type="domain" description="Biotin carboxylation" evidence="6">
    <location>
        <begin position="1"/>
        <end position="172"/>
    </location>
</feature>
<dbReference type="Pfam" id="PF02786">
    <property type="entry name" value="CPSase_L_D2"/>
    <property type="match status" value="1"/>
</dbReference>
<keyword evidence="3" id="KW-0067">ATP-binding</keyword>
<gene>
    <name evidence="7" type="ORF">LCGC14_1178810</name>
</gene>
<keyword evidence="2" id="KW-0547">Nucleotide-binding</keyword>
<feature type="non-terminal residue" evidence="7">
    <location>
        <position position="1"/>
    </location>
</feature>
<proteinExistence type="predicted"/>
<dbReference type="GO" id="GO:0005524">
    <property type="term" value="F:ATP binding"/>
    <property type="evidence" value="ECO:0007669"/>
    <property type="project" value="UniProtKB-KW"/>
</dbReference>
<keyword evidence="4" id="KW-0092">Biotin</keyword>
<dbReference type="PROSITE" id="PS50975">
    <property type="entry name" value="ATP_GRASP"/>
    <property type="match status" value="1"/>
</dbReference>
<dbReference type="InterPro" id="IPR005482">
    <property type="entry name" value="Biotin_COase_C"/>
</dbReference>
<dbReference type="AlphaFoldDB" id="A0A0F9MAK8"/>
<dbReference type="SUPFAM" id="SSF51246">
    <property type="entry name" value="Rudiment single hybrid motif"/>
    <property type="match status" value="1"/>
</dbReference>
<sequence>FMVDKKKNFYFLEMNTRLQVEHPITEMVTGIDLAKSQIEIAAGFPLSISQEDIKPKGFSLECRIYAEDPENDFMPSPGKIIHLRTPAGGLGVRDDNGVYQGYEVPLEYDPLLSKLITWGSTRIEAIHRMLRALSEYQVYGIKTTIPFFRRILLHPEFLAGDYNTHFIANLEKERDGGEPEEKVVALIAAGIKTYAERKSGPSSAPKRKESNWKFQGRLQNFSDRL</sequence>
<feature type="domain" description="ATP-grasp" evidence="5">
    <location>
        <begin position="1"/>
        <end position="42"/>
    </location>
</feature>
<reference evidence="7" key="1">
    <citation type="journal article" date="2015" name="Nature">
        <title>Complex archaea that bridge the gap between prokaryotes and eukaryotes.</title>
        <authorList>
            <person name="Spang A."/>
            <person name="Saw J.H."/>
            <person name="Jorgensen S.L."/>
            <person name="Zaremba-Niedzwiedzka K."/>
            <person name="Martijn J."/>
            <person name="Lind A.E."/>
            <person name="van Eijk R."/>
            <person name="Schleper C."/>
            <person name="Guy L."/>
            <person name="Ettema T.J."/>
        </authorList>
    </citation>
    <scope>NUCLEOTIDE SEQUENCE</scope>
</reference>
<dbReference type="SMART" id="SM00878">
    <property type="entry name" value="Biotin_carb_C"/>
    <property type="match status" value="1"/>
</dbReference>
<protein>
    <recommendedName>
        <fullName evidence="8">Biotin carboxylation domain-containing protein</fullName>
    </recommendedName>
</protein>
<dbReference type="InterPro" id="IPR005479">
    <property type="entry name" value="CPAse_ATP-bd"/>
</dbReference>
<dbReference type="PROSITE" id="PS00867">
    <property type="entry name" value="CPSASE_2"/>
    <property type="match status" value="1"/>
</dbReference>
<dbReference type="InterPro" id="IPR011764">
    <property type="entry name" value="Biotin_carboxylation_dom"/>
</dbReference>
<dbReference type="PANTHER" id="PTHR18866">
    <property type="entry name" value="CARBOXYLASE:PYRUVATE/ACETYL-COA/PROPIONYL-COA CARBOXYLASE"/>
    <property type="match status" value="1"/>
</dbReference>
<evidence type="ECO:0000256" key="4">
    <source>
        <dbReference type="ARBA" id="ARBA00023267"/>
    </source>
</evidence>
<dbReference type="PANTHER" id="PTHR18866:SF33">
    <property type="entry name" value="METHYLCROTONOYL-COA CARBOXYLASE SUBUNIT ALPHA, MITOCHONDRIAL-RELATED"/>
    <property type="match status" value="1"/>
</dbReference>
<keyword evidence="1" id="KW-0436">Ligase</keyword>
<evidence type="ECO:0000259" key="5">
    <source>
        <dbReference type="PROSITE" id="PS50975"/>
    </source>
</evidence>
<dbReference type="Pfam" id="PF02785">
    <property type="entry name" value="Biotin_carb_C"/>
    <property type="match status" value="1"/>
</dbReference>
<comment type="caution">
    <text evidence="7">The sequence shown here is derived from an EMBL/GenBank/DDBJ whole genome shotgun (WGS) entry which is preliminary data.</text>
</comment>
<dbReference type="PROSITE" id="PS50979">
    <property type="entry name" value="BC"/>
    <property type="match status" value="1"/>
</dbReference>
<dbReference type="InterPro" id="IPR011761">
    <property type="entry name" value="ATP-grasp"/>
</dbReference>
<evidence type="ECO:0008006" key="8">
    <source>
        <dbReference type="Google" id="ProtNLM"/>
    </source>
</evidence>
<evidence type="ECO:0000259" key="6">
    <source>
        <dbReference type="PROSITE" id="PS50979"/>
    </source>
</evidence>
<organism evidence="7">
    <name type="scientific">marine sediment metagenome</name>
    <dbReference type="NCBI Taxonomy" id="412755"/>
    <lineage>
        <taxon>unclassified sequences</taxon>
        <taxon>metagenomes</taxon>
        <taxon>ecological metagenomes</taxon>
    </lineage>
</organism>